<dbReference type="GO" id="GO:0006357">
    <property type="term" value="P:regulation of transcription by RNA polymerase II"/>
    <property type="evidence" value="ECO:0007669"/>
    <property type="project" value="TreeGrafter"/>
</dbReference>
<evidence type="ECO:0000256" key="1">
    <source>
        <dbReference type="SAM" id="MobiDB-lite"/>
    </source>
</evidence>
<feature type="region of interest" description="Disordered" evidence="1">
    <location>
        <begin position="124"/>
        <end position="177"/>
    </location>
</feature>
<name>A0A9N9QT25_9CUCU</name>
<dbReference type="EMBL" id="OU892285">
    <property type="protein sequence ID" value="CAG9773459.1"/>
    <property type="molecule type" value="Genomic_DNA"/>
</dbReference>
<proteinExistence type="predicted"/>
<evidence type="ECO:0000313" key="4">
    <source>
        <dbReference type="EMBL" id="CAG9773459.1"/>
    </source>
</evidence>
<keyword evidence="2" id="KW-0812">Transmembrane</keyword>
<dbReference type="Pfam" id="PF10545">
    <property type="entry name" value="MADF_DNA_bdg"/>
    <property type="match status" value="1"/>
</dbReference>
<evidence type="ECO:0000313" key="5">
    <source>
        <dbReference type="Proteomes" id="UP001152799"/>
    </source>
</evidence>
<feature type="transmembrane region" description="Helical" evidence="2">
    <location>
        <begin position="20"/>
        <end position="45"/>
    </location>
</feature>
<dbReference type="AlphaFoldDB" id="A0A9N9QT25"/>
<dbReference type="GO" id="GO:0005634">
    <property type="term" value="C:nucleus"/>
    <property type="evidence" value="ECO:0007669"/>
    <property type="project" value="TreeGrafter"/>
</dbReference>
<reference evidence="4" key="1">
    <citation type="submission" date="2022-01" db="EMBL/GenBank/DDBJ databases">
        <authorList>
            <person name="King R."/>
        </authorList>
    </citation>
    <scope>NUCLEOTIDE SEQUENCE</scope>
</reference>
<keyword evidence="2" id="KW-0472">Membrane</keyword>
<dbReference type="GO" id="GO:0005667">
    <property type="term" value="C:transcription regulator complex"/>
    <property type="evidence" value="ECO:0007669"/>
    <property type="project" value="TreeGrafter"/>
</dbReference>
<dbReference type="Proteomes" id="UP001152799">
    <property type="component" value="Chromosome 9"/>
</dbReference>
<dbReference type="PANTHER" id="PTHR12243:SF60">
    <property type="entry name" value="SI:CH211-15D5.12-RELATED"/>
    <property type="match status" value="1"/>
</dbReference>
<accession>A0A9N9QT25</accession>
<dbReference type="PANTHER" id="PTHR12243">
    <property type="entry name" value="MADF DOMAIN TRANSCRIPTION FACTOR"/>
    <property type="match status" value="1"/>
</dbReference>
<dbReference type="OrthoDB" id="6703957at2759"/>
<keyword evidence="5" id="KW-1185">Reference proteome</keyword>
<dbReference type="InterPro" id="IPR006578">
    <property type="entry name" value="MADF-dom"/>
</dbReference>
<dbReference type="InterPro" id="IPR039353">
    <property type="entry name" value="TF_Adf1"/>
</dbReference>
<evidence type="ECO:0000256" key="2">
    <source>
        <dbReference type="SAM" id="Phobius"/>
    </source>
</evidence>
<protein>
    <recommendedName>
        <fullName evidence="3">MADF domain-containing protein</fullName>
    </recommendedName>
</protein>
<organism evidence="4 5">
    <name type="scientific">Ceutorhynchus assimilis</name>
    <name type="common">cabbage seed weevil</name>
    <dbReference type="NCBI Taxonomy" id="467358"/>
    <lineage>
        <taxon>Eukaryota</taxon>
        <taxon>Metazoa</taxon>
        <taxon>Ecdysozoa</taxon>
        <taxon>Arthropoda</taxon>
        <taxon>Hexapoda</taxon>
        <taxon>Insecta</taxon>
        <taxon>Pterygota</taxon>
        <taxon>Neoptera</taxon>
        <taxon>Endopterygota</taxon>
        <taxon>Coleoptera</taxon>
        <taxon>Polyphaga</taxon>
        <taxon>Cucujiformia</taxon>
        <taxon>Curculionidae</taxon>
        <taxon>Ceutorhynchinae</taxon>
        <taxon>Ceutorhynchus</taxon>
    </lineage>
</organism>
<keyword evidence="2" id="KW-1133">Transmembrane helix</keyword>
<feature type="domain" description="MADF" evidence="3">
    <location>
        <begin position="43"/>
        <end position="90"/>
    </location>
</feature>
<evidence type="ECO:0000259" key="3">
    <source>
        <dbReference type="Pfam" id="PF10545"/>
    </source>
</evidence>
<sequence>MLGTKINLQKKMPGRQLLLFWTAMVCTIVLQPLCSLYIIFIFSVVSCEQRWTSLRAKYTTLRKKIRDIPSGSGSADIPCYWPYYTLLSFLDPFLLTRKTVSNFNVQPLVQPLFPAWDTLTQVLEATSEGPSESDDFLTPLPSPREEPLEAPSPHQVRIQKTARPSSQVHLEAKKRKTPQDELCSKMSSCIETINSNLGQKSIDREFALSLAQDMNILTTEEKICFKKNVYGLLADILQKRQE</sequence>
<gene>
    <name evidence="4" type="ORF">CEUTPL_LOCUS13850</name>
</gene>